<name>A0A0E2BBJ6_9LEPT</name>
<evidence type="ECO:0000259" key="2">
    <source>
        <dbReference type="Pfam" id="PF01464"/>
    </source>
</evidence>
<dbReference type="InterPro" id="IPR008258">
    <property type="entry name" value="Transglycosylase_SLT_dom_1"/>
</dbReference>
<dbReference type="InterPro" id="IPR023346">
    <property type="entry name" value="Lysozyme-like_dom_sf"/>
</dbReference>
<sequence length="750" mass="86602">MKKFALISLLLFIFGNLYANDDLKYLIKSYSLQKIHRIFRERHPGTESEVYALVRYHEEHPNGSRDKKFSYLVSLLKGKIVLSPGRQDLLEILRSPLPSNSVITKLSLWKLYEESSHRKILGKEELIDLLKKFPRENDPLSQNAISEIFKIYYEAGMIRECLEFFKSFSDRERSEIFSPMILYRYAKSLYKSGDAEKAESILYSILEDPSVLSSVKKFIQTDLQIWKGNSFYASLTPERAALFLPYLDSSEKKHLILSKDLKRVSFSKGEAFRNTATALITFEPETLPNFFKRNSNLARSNPDFTASISRELTNRDLSGKALDLLNDVGPEKNEEVLYSYARAYKKQGNKNLYFKNLIDSLEKSPTNLIRQDELIDLLTGSHKLFLGDAYWKEALRKIPDLPVKGRLVYWYLRFLKQNGRTEELNSWLKSYYRHIPGSYYTRVIREEFQEEISSFPLPSNPTWNKDNLFEYLSLTAGIPELSGKILGKDLDFATQAAAFQLNVRIDGAHSKIRGNRYLQSAKEYLEVGETAYALSLVQKYKVQQGIGENEKEEILAALGEQTGTAYLTVFYTRSLMKKEKLSDDVILLPSKLAARIYPRPHRGLVTSVSQNVGIEEDIVYAIMRQESFFKENATSISNARGLMQIMGPTGKEIAKRMNLDSYSLFDPEVSIEMGARFLRYLVASNGNSLQWASIAYNGGPGNLRKWKRNHYRGDFNHFLEELPVKEPRDYCRIVSSNYYNYQNLRKYKNL</sequence>
<keyword evidence="4" id="KW-1185">Reference proteome</keyword>
<dbReference type="InterPro" id="IPR011990">
    <property type="entry name" value="TPR-like_helical_dom_sf"/>
</dbReference>
<dbReference type="EMBL" id="AHON02000078">
    <property type="protein sequence ID" value="EKO32264.1"/>
    <property type="molecule type" value="Genomic_DNA"/>
</dbReference>
<evidence type="ECO:0000313" key="3">
    <source>
        <dbReference type="EMBL" id="EKO32264.1"/>
    </source>
</evidence>
<evidence type="ECO:0000256" key="1">
    <source>
        <dbReference type="ARBA" id="ARBA00007734"/>
    </source>
</evidence>
<dbReference type="CDD" id="cd13401">
    <property type="entry name" value="Slt70-like"/>
    <property type="match status" value="1"/>
</dbReference>
<dbReference type="PANTHER" id="PTHR37423:SF2">
    <property type="entry name" value="MEMBRANE-BOUND LYTIC MUREIN TRANSGLYCOSYLASE C"/>
    <property type="match status" value="1"/>
</dbReference>
<dbReference type="PANTHER" id="PTHR37423">
    <property type="entry name" value="SOLUBLE LYTIC MUREIN TRANSGLYCOSYLASE-RELATED"/>
    <property type="match status" value="1"/>
</dbReference>
<reference evidence="3" key="1">
    <citation type="submission" date="2012-10" db="EMBL/GenBank/DDBJ databases">
        <authorList>
            <person name="Harkins D.M."/>
            <person name="Durkin A.S."/>
            <person name="Brinkac L.M."/>
            <person name="Haft D.H."/>
            <person name="Selengut J.D."/>
            <person name="Sanka R."/>
            <person name="DePew J."/>
            <person name="Purushe J."/>
            <person name="Matthias M.A."/>
            <person name="Vinetz J.M."/>
            <person name="Sutton G.G."/>
            <person name="Nierman W.C."/>
            <person name="Fouts D.E."/>
        </authorList>
    </citation>
    <scope>NUCLEOTIDE SEQUENCE [LARGE SCALE GENOMIC DNA]</scope>
    <source>
        <strain evidence="3">MOR084</strain>
    </source>
</reference>
<comment type="similarity">
    <text evidence="1">Belongs to the transglycosylase Slt family.</text>
</comment>
<comment type="caution">
    <text evidence="3">The sequence shown here is derived from an EMBL/GenBank/DDBJ whole genome shotgun (WGS) entry which is preliminary data.</text>
</comment>
<evidence type="ECO:0000313" key="4">
    <source>
        <dbReference type="Proteomes" id="UP000006329"/>
    </source>
</evidence>
<dbReference type="SUPFAM" id="SSF53955">
    <property type="entry name" value="Lysozyme-like"/>
    <property type="match status" value="1"/>
</dbReference>
<feature type="domain" description="Transglycosylase SLT" evidence="2">
    <location>
        <begin position="609"/>
        <end position="717"/>
    </location>
</feature>
<gene>
    <name evidence="3" type="ORF">LEP1GSC179_3958</name>
</gene>
<proteinExistence type="inferred from homology"/>
<protein>
    <submittedName>
        <fullName evidence="3">Transglycosylase SLT domain protein</fullName>
    </submittedName>
</protein>
<accession>A0A0E2BBJ6</accession>
<dbReference type="AlphaFoldDB" id="A0A0E2BBJ6"/>
<dbReference type="Gene3D" id="1.10.530.10">
    <property type="match status" value="1"/>
</dbReference>
<dbReference type="Proteomes" id="UP000006329">
    <property type="component" value="Unassembled WGS sequence"/>
</dbReference>
<organism evidence="3 4">
    <name type="scientific">Leptospira santarosai str. MOR084</name>
    <dbReference type="NCBI Taxonomy" id="1049984"/>
    <lineage>
        <taxon>Bacteria</taxon>
        <taxon>Pseudomonadati</taxon>
        <taxon>Spirochaetota</taxon>
        <taxon>Spirochaetia</taxon>
        <taxon>Leptospirales</taxon>
        <taxon>Leptospiraceae</taxon>
        <taxon>Leptospira</taxon>
    </lineage>
</organism>
<dbReference type="Gene3D" id="1.25.40.10">
    <property type="entry name" value="Tetratricopeptide repeat domain"/>
    <property type="match status" value="1"/>
</dbReference>
<dbReference type="RefSeq" id="WP_004468109.1">
    <property type="nucleotide sequence ID" value="NZ_AHON02000078.1"/>
</dbReference>
<dbReference type="Pfam" id="PF01464">
    <property type="entry name" value="SLT"/>
    <property type="match status" value="1"/>
</dbReference>